<feature type="transmembrane region" description="Helical" evidence="1">
    <location>
        <begin position="44"/>
        <end position="67"/>
    </location>
</feature>
<feature type="transmembrane region" description="Helical" evidence="1">
    <location>
        <begin position="79"/>
        <end position="98"/>
    </location>
</feature>
<keyword evidence="1" id="KW-0472">Membrane</keyword>
<feature type="transmembrane region" description="Helical" evidence="1">
    <location>
        <begin position="167"/>
        <end position="197"/>
    </location>
</feature>
<gene>
    <name evidence="2" type="ORF">MOZ60_10550</name>
</gene>
<keyword evidence="1" id="KW-1133">Transmembrane helix</keyword>
<dbReference type="Pfam" id="PF12822">
    <property type="entry name" value="ECF_trnsprt"/>
    <property type="match status" value="1"/>
</dbReference>
<evidence type="ECO:0000313" key="3">
    <source>
        <dbReference type="Proteomes" id="UP001286174"/>
    </source>
</evidence>
<keyword evidence="1" id="KW-0812">Transmembrane</keyword>
<evidence type="ECO:0000313" key="2">
    <source>
        <dbReference type="EMBL" id="MDX8420524.1"/>
    </source>
</evidence>
<dbReference type="RefSeq" id="WP_108775470.1">
    <property type="nucleotide sequence ID" value="NZ_JALBUR010000044.1"/>
</dbReference>
<name>A0AB35U9R0_9FIRM</name>
<feature type="transmembrane region" description="Helical" evidence="1">
    <location>
        <begin position="133"/>
        <end position="155"/>
    </location>
</feature>
<proteinExistence type="predicted"/>
<dbReference type="Gene3D" id="1.10.1760.20">
    <property type="match status" value="1"/>
</dbReference>
<protein>
    <submittedName>
        <fullName evidence="2">ECF transporter S component</fullName>
    </submittedName>
</protein>
<dbReference type="AlphaFoldDB" id="A0AB35U9R0"/>
<accession>A0AB35U9R0</accession>
<organism evidence="2 3">
    <name type="scientific">Grylomicrobium aquisgranensis</name>
    <dbReference type="NCBI Taxonomy" id="2926318"/>
    <lineage>
        <taxon>Bacteria</taxon>
        <taxon>Bacillati</taxon>
        <taxon>Bacillota</taxon>
        <taxon>Erysipelotrichia</taxon>
        <taxon>Erysipelotrichales</taxon>
        <taxon>Erysipelotrichaceae</taxon>
        <taxon>Grylomicrobium</taxon>
    </lineage>
</organism>
<sequence>MTKNKQRIQRMTLAAFFAGIEVLMAFTPIGYIPMAGLSITTMHLPVILAGILGGPAFGAGLGFVFGMTSLIRATMEPSVTSFVFSPFITVGGVSGNFASLLICFVPRILLGVLSGYLYRLFLRLMHKSVPAAALSAVINTVLHTAGVLGGIYIFFGPQYASALGTGMQGLVVLLLGVVSSNMVLEAILAGVVIPVLVRALAPSAVRMGLMERTA</sequence>
<dbReference type="Proteomes" id="UP001286174">
    <property type="component" value="Unassembled WGS sequence"/>
</dbReference>
<dbReference type="EMBL" id="JALBUR010000044">
    <property type="protein sequence ID" value="MDX8420524.1"/>
    <property type="molecule type" value="Genomic_DNA"/>
</dbReference>
<comment type="caution">
    <text evidence="2">The sequence shown here is derived from an EMBL/GenBank/DDBJ whole genome shotgun (WGS) entry which is preliminary data.</text>
</comment>
<feature type="transmembrane region" description="Helical" evidence="1">
    <location>
        <begin position="104"/>
        <end position="121"/>
    </location>
</feature>
<feature type="transmembrane region" description="Helical" evidence="1">
    <location>
        <begin position="12"/>
        <end position="32"/>
    </location>
</feature>
<dbReference type="InterPro" id="IPR024529">
    <property type="entry name" value="ECF_trnsprt_substrate-spec"/>
</dbReference>
<keyword evidence="3" id="KW-1185">Reference proteome</keyword>
<evidence type="ECO:0000256" key="1">
    <source>
        <dbReference type="SAM" id="Phobius"/>
    </source>
</evidence>
<dbReference type="GO" id="GO:0022857">
    <property type="term" value="F:transmembrane transporter activity"/>
    <property type="evidence" value="ECO:0007669"/>
    <property type="project" value="InterPro"/>
</dbReference>
<reference evidence="2 3" key="1">
    <citation type="submission" date="2022-03" db="EMBL/GenBank/DDBJ databases">
        <title>Novel taxa within the pig intestine.</title>
        <authorList>
            <person name="Wylensek D."/>
            <person name="Bishof K."/>
            <person name="Afrizal A."/>
            <person name="Clavel T."/>
        </authorList>
    </citation>
    <scope>NUCLEOTIDE SEQUENCE [LARGE SCALE GENOMIC DNA]</scope>
    <source>
        <strain evidence="2 3">CLA-KB-P133</strain>
    </source>
</reference>